<dbReference type="InParanoid" id="A0A674GES9"/>
<accession>A0A674GES9</accession>
<reference evidence="2" key="3">
    <citation type="submission" date="2025-09" db="UniProtKB">
        <authorList>
            <consortium name="Ensembl"/>
        </authorList>
    </citation>
    <scope>IDENTIFICATION</scope>
</reference>
<protein>
    <submittedName>
        <fullName evidence="2">Uncharacterized protein</fullName>
    </submittedName>
</protein>
<feature type="compositionally biased region" description="Pro residues" evidence="1">
    <location>
        <begin position="85"/>
        <end position="104"/>
    </location>
</feature>
<reference evidence="2" key="2">
    <citation type="submission" date="2025-08" db="UniProtKB">
        <authorList>
            <consortium name="Ensembl"/>
        </authorList>
    </citation>
    <scope>IDENTIFICATION</scope>
</reference>
<dbReference type="Proteomes" id="UP000007754">
    <property type="component" value="Chromosome 27"/>
</dbReference>
<evidence type="ECO:0000313" key="2">
    <source>
        <dbReference type="Ensembl" id="ENSTGUP00000021257.1"/>
    </source>
</evidence>
<feature type="compositionally biased region" description="Low complexity" evidence="1">
    <location>
        <begin position="67"/>
        <end position="84"/>
    </location>
</feature>
<proteinExistence type="predicted"/>
<reference evidence="2 3" key="1">
    <citation type="journal article" date="2010" name="Nature">
        <title>The genome of a songbird.</title>
        <authorList>
            <person name="Warren W.C."/>
            <person name="Clayton D.F."/>
            <person name="Ellegren H."/>
            <person name="Arnold A.P."/>
            <person name="Hillier L.W."/>
            <person name="Kunstner A."/>
            <person name="Searle S."/>
            <person name="White S."/>
            <person name="Vilella A.J."/>
            <person name="Fairley S."/>
            <person name="Heger A."/>
            <person name="Kong L."/>
            <person name="Ponting C.P."/>
            <person name="Jarvis E.D."/>
            <person name="Mello C.V."/>
            <person name="Minx P."/>
            <person name="Lovell P."/>
            <person name="Velho T.A."/>
            <person name="Ferris M."/>
            <person name="Balakrishnan C.N."/>
            <person name="Sinha S."/>
            <person name="Blatti C."/>
            <person name="London S.E."/>
            <person name="Li Y."/>
            <person name="Lin Y.C."/>
            <person name="George J."/>
            <person name="Sweedler J."/>
            <person name="Southey B."/>
            <person name="Gunaratne P."/>
            <person name="Watson M."/>
            <person name="Nam K."/>
            <person name="Backstrom N."/>
            <person name="Smeds L."/>
            <person name="Nabholz B."/>
            <person name="Itoh Y."/>
            <person name="Whitney O."/>
            <person name="Pfenning A.R."/>
            <person name="Howard J."/>
            <person name="Volker M."/>
            <person name="Skinner B.M."/>
            <person name="Griffin D.K."/>
            <person name="Ye L."/>
            <person name="McLaren W.M."/>
            <person name="Flicek P."/>
            <person name="Quesada V."/>
            <person name="Velasco G."/>
            <person name="Lopez-Otin C."/>
            <person name="Puente X.S."/>
            <person name="Olender T."/>
            <person name="Lancet D."/>
            <person name="Smit A.F."/>
            <person name="Hubley R."/>
            <person name="Konkel M.K."/>
            <person name="Walker J.A."/>
            <person name="Batzer M.A."/>
            <person name="Gu W."/>
            <person name="Pollock D.D."/>
            <person name="Chen L."/>
            <person name="Cheng Z."/>
            <person name="Eichler E.E."/>
            <person name="Stapley J."/>
            <person name="Slate J."/>
            <person name="Ekblom R."/>
            <person name="Birkhead T."/>
            <person name="Burke T."/>
            <person name="Burt D."/>
            <person name="Scharff C."/>
            <person name="Adam I."/>
            <person name="Richard H."/>
            <person name="Sultan M."/>
            <person name="Soldatov A."/>
            <person name="Lehrach H."/>
            <person name="Edwards S.V."/>
            <person name="Yang S.P."/>
            <person name="Li X."/>
            <person name="Graves T."/>
            <person name="Fulton L."/>
            <person name="Nelson J."/>
            <person name="Chinwalla A."/>
            <person name="Hou S."/>
            <person name="Mardis E.R."/>
            <person name="Wilson R.K."/>
        </authorList>
    </citation>
    <scope>NUCLEOTIDE SEQUENCE [LARGE SCALE GENOMIC DNA]</scope>
</reference>
<dbReference type="Ensembl" id="ENSTGUT00000021540.1">
    <property type="protein sequence ID" value="ENSTGUP00000021257.1"/>
    <property type="gene ID" value="ENSTGUG00000025981.1"/>
</dbReference>
<evidence type="ECO:0000313" key="3">
    <source>
        <dbReference type="Proteomes" id="UP000007754"/>
    </source>
</evidence>
<sequence length="209" mass="21308">MWGCARVSPRGTCVLGGKLPVSHQLLGQGLGSVLVQEPSCAAGSSPGRARSNPVQPSPAQPNPAQPSPSQSIPAQSSPTQSNPAQPSPVQPSPAQPSPAQPSPTHPGDCVSSCTRCPHLTLAGFGSGWIPDGLNWSWQCPQPMPRVCLSPGWVSGCVVPLGTALSLGLILIHPKDGSSGAAVVTARCCCHLAHPRAQPAALVASQRGHF</sequence>
<feature type="region of interest" description="Disordered" evidence="1">
    <location>
        <begin position="38"/>
        <end position="107"/>
    </location>
</feature>
<evidence type="ECO:0000256" key="1">
    <source>
        <dbReference type="SAM" id="MobiDB-lite"/>
    </source>
</evidence>
<name>A0A674GES9_TAEGU</name>
<dbReference type="AlphaFoldDB" id="A0A674GES9"/>
<keyword evidence="3" id="KW-1185">Reference proteome</keyword>
<organism evidence="2 3">
    <name type="scientific">Taeniopygia guttata</name>
    <name type="common">Zebra finch</name>
    <name type="synonym">Poephila guttata</name>
    <dbReference type="NCBI Taxonomy" id="59729"/>
    <lineage>
        <taxon>Eukaryota</taxon>
        <taxon>Metazoa</taxon>
        <taxon>Chordata</taxon>
        <taxon>Craniata</taxon>
        <taxon>Vertebrata</taxon>
        <taxon>Euteleostomi</taxon>
        <taxon>Archelosauria</taxon>
        <taxon>Archosauria</taxon>
        <taxon>Dinosauria</taxon>
        <taxon>Saurischia</taxon>
        <taxon>Theropoda</taxon>
        <taxon>Coelurosauria</taxon>
        <taxon>Aves</taxon>
        <taxon>Neognathae</taxon>
        <taxon>Neoaves</taxon>
        <taxon>Telluraves</taxon>
        <taxon>Australaves</taxon>
        <taxon>Passeriformes</taxon>
        <taxon>Passeroidea</taxon>
        <taxon>Estrildidae</taxon>
        <taxon>Estrildinae</taxon>
        <taxon>Taeniopygia</taxon>
    </lineage>
</organism>
<feature type="compositionally biased region" description="Pro residues" evidence="1">
    <location>
        <begin position="55"/>
        <end position="66"/>
    </location>
</feature>